<dbReference type="Proteomes" id="UP000198226">
    <property type="component" value="Chromosome I"/>
</dbReference>
<dbReference type="GO" id="GO:0006955">
    <property type="term" value="P:immune response"/>
    <property type="evidence" value="ECO:0007669"/>
    <property type="project" value="InterPro"/>
</dbReference>
<dbReference type="InterPro" id="IPR013517">
    <property type="entry name" value="FG-GAP"/>
</dbReference>
<protein>
    <submittedName>
        <fullName evidence="4">Repeat domain-containing protein</fullName>
    </submittedName>
</protein>
<keyword evidence="2" id="KW-1015">Disulfide bond</keyword>
<dbReference type="InterPro" id="IPR013320">
    <property type="entry name" value="ConA-like_dom_sf"/>
</dbReference>
<reference evidence="5" key="1">
    <citation type="submission" date="2016-06" db="EMBL/GenBank/DDBJ databases">
        <authorList>
            <person name="Varghese N."/>
            <person name="Submissions Spin"/>
        </authorList>
    </citation>
    <scope>NUCLEOTIDE SEQUENCE [LARGE SCALE GENOMIC DNA]</scope>
    <source>
        <strain evidence="5">DSM 44983</strain>
    </source>
</reference>
<dbReference type="SUPFAM" id="SSF49899">
    <property type="entry name" value="Concanavalin A-like lectins/glucanases"/>
    <property type="match status" value="2"/>
</dbReference>
<dbReference type="EMBL" id="LT607752">
    <property type="protein sequence ID" value="SCG81346.1"/>
    <property type="molecule type" value="Genomic_DNA"/>
</dbReference>
<sequence length="1447" mass="152358">MAAAPDCGSAVATEAKALSAAASCGQAVVIDASRTPYTQVVAQPDGHLQFESAVVPQRTRRADGAWADVDLTLQQGGDGLLRPTASVADVAFSGGGDAPMVTLMRSGQEFQLSWSGSLPHPVVSGDTATYRDVLPEVDLVLRATHTGFTHVLVVRSADAAADSALRDLTLQVGGDAELSRVQDGSLRAVSGTTLVAEAEPAVMWDSSAAPPSAQGQARQMSDAKAAGDGARMAKVATQITGDGGLRLVPDTALLDSPGTVFPVYIDPAWSVSRSKWAYATSDGCTNTDYTYARVGYSPDGPCVGSRFRSYFEFPTISGSVSLKGKHVESAYVQMKLFHSWSCTDTSTHMYLTPVINATMKASFSAMKLKTWLDSAAGHANKGAGCSDSPQADMDMIFNGSGVTSQTQAAATGGWPTMTVGFCACNGDGQYETAQDRWKKFYPAKAKLVVDYDSIPGKPNRLQVAGVSCPTSGAVTIGTVNPIFSAVYPDADSGQTLTGSYEWIEVPSGGMSTVTATYPSRKTGPPTAPASANGRATTAAVAAVANRNYAFRVTAVDPAPYSQWSGWSAWCQFSIDTTVPPAPTVTYGTVPGPGQPITFTLSSTTTDVTKFRYSWTGPPGTPHTLRSYAGDGAGSFSSSFTTPPGLWDTDGTVLSPGDLSGDGKPDVIYRRSGDASLYLARGNGTGGFLADPELLDAGNWSAAQYLFSPGDFNGDGKPDLIYRDRATQNLFMRRGTATGGVESTSVQIGSAWSAATWIFSPGDFNGDGKPDVLYRKSDGSLVMVRGNGTGGWITGVSETIGTGWNGAALFGLGDFSGDGKADVLSRINATGEVRLTRGNGTGGWLDTTGVTKGTIPSGGTIFVPGDFSGDGTKDIVATIPAAPNYGELAATGTTTKTATVTLNTYKYGKNILWTRAIDSTGNLGNTGTVEITVPRRTSAVARWGLESYPGRTQAEALADSQELFGDTDGSGPLTNNTPLSATNVNWPADVHLMSGQSAAFNGASSAASTAGPVISTSDSFSVAAWVRLTAVPTTEMKVATQEGTDAAGFELGIRQEGSPLKPYWSFLMKDSSAQSSTTRRAIATTPITSTDVDRWVHLAGVYDKVAGKLRLYVNGVSVDEEDRAVTPWQAAGRFTVGRGYSGGAPGNWWSGNIADMQVFNRVFVDDDITGQLASDPDSGGVDEPGVLAPTEVGRWDFTVARPCYLQNLIDTCDAVDGTQFDRALALQRGASIDSGHRGNGLYLDGSFFPEENPPPWQTTLEWGRSARNTGSTAPDANGNQFSIWQDTPVLRTDQSFTVSTWAYLDDALRDQTIVSQAGAHQSAFWLKYYPAATRWVFTVAQSDTNPAPQPGISSTHLAEADVWTHLVGVYDASRMQLRIYVNGEPSGALSIAQPPMASSGPLQVGRTLWNDKQTDYWHGGVDDIGLYQGAMTDVDVKQLYESQAVDPA</sequence>
<dbReference type="InterPro" id="IPR028994">
    <property type="entry name" value="Integrin_alpha_N"/>
</dbReference>
<dbReference type="SUPFAM" id="SSF69318">
    <property type="entry name" value="Integrin alpha N-terminal domain"/>
    <property type="match status" value="1"/>
</dbReference>
<evidence type="ECO:0000259" key="3">
    <source>
        <dbReference type="SMART" id="SM00560"/>
    </source>
</evidence>
<accession>A0A1C5KFZ1</accession>
<proteinExistence type="predicted"/>
<dbReference type="Pfam" id="PF13517">
    <property type="entry name" value="FG-GAP_3"/>
    <property type="match status" value="2"/>
</dbReference>
<name>A0A1C5KFZ1_9ACTN</name>
<dbReference type="PANTHER" id="PTHR46943">
    <property type="entry name" value="PENTRAXIN-RELATED PROTEIN PTX3"/>
    <property type="match status" value="1"/>
</dbReference>
<feature type="domain" description="LamG-like jellyroll fold" evidence="3">
    <location>
        <begin position="1293"/>
        <end position="1433"/>
    </location>
</feature>
<dbReference type="InterPro" id="IPR042837">
    <property type="entry name" value="PTX3"/>
</dbReference>
<organism evidence="4 5">
    <name type="scientific">Micromonospora rifamycinica</name>
    <dbReference type="NCBI Taxonomy" id="291594"/>
    <lineage>
        <taxon>Bacteria</taxon>
        <taxon>Bacillati</taxon>
        <taxon>Actinomycetota</taxon>
        <taxon>Actinomycetes</taxon>
        <taxon>Micromonosporales</taxon>
        <taxon>Micromonosporaceae</taxon>
        <taxon>Micromonospora</taxon>
    </lineage>
</organism>
<evidence type="ECO:0000256" key="2">
    <source>
        <dbReference type="ARBA" id="ARBA00023157"/>
    </source>
</evidence>
<dbReference type="InterPro" id="IPR006558">
    <property type="entry name" value="LamG-like"/>
</dbReference>
<evidence type="ECO:0000256" key="1">
    <source>
        <dbReference type="ARBA" id="ARBA00022729"/>
    </source>
</evidence>
<feature type="domain" description="LamG-like jellyroll fold" evidence="3">
    <location>
        <begin position="1017"/>
        <end position="1165"/>
    </location>
</feature>
<dbReference type="Gene3D" id="2.60.120.200">
    <property type="match status" value="2"/>
</dbReference>
<gene>
    <name evidence="4" type="ORF">GA0070623_5722</name>
</gene>
<keyword evidence="1" id="KW-0732">Signal</keyword>
<keyword evidence="5" id="KW-1185">Reference proteome</keyword>
<dbReference type="Pfam" id="PF13385">
    <property type="entry name" value="Laminin_G_3"/>
    <property type="match status" value="2"/>
</dbReference>
<dbReference type="PANTHER" id="PTHR46943:SF1">
    <property type="entry name" value="PENTRAXIN-RELATED PROTEIN PTX3"/>
    <property type="match status" value="1"/>
</dbReference>
<evidence type="ECO:0000313" key="5">
    <source>
        <dbReference type="Proteomes" id="UP000198226"/>
    </source>
</evidence>
<evidence type="ECO:0000313" key="4">
    <source>
        <dbReference type="EMBL" id="SCG81346.1"/>
    </source>
</evidence>
<dbReference type="SMART" id="SM00560">
    <property type="entry name" value="LamGL"/>
    <property type="match status" value="2"/>
</dbReference>